<protein>
    <submittedName>
        <fullName evidence="1">Uncharacterized protein</fullName>
    </submittedName>
</protein>
<comment type="caution">
    <text evidence="1">The sequence shown here is derived from an EMBL/GenBank/DDBJ whole genome shotgun (WGS) entry which is preliminary data.</text>
</comment>
<feature type="non-terminal residue" evidence="1">
    <location>
        <position position="151"/>
    </location>
</feature>
<organism evidence="1">
    <name type="scientific">marine sediment metagenome</name>
    <dbReference type="NCBI Taxonomy" id="412755"/>
    <lineage>
        <taxon>unclassified sequences</taxon>
        <taxon>metagenomes</taxon>
        <taxon>ecological metagenomes</taxon>
    </lineage>
</organism>
<proteinExistence type="predicted"/>
<gene>
    <name evidence="1" type="ORF">LCGC14_2492110</name>
</gene>
<sequence length="151" mass="17306">MTDFSTNETCDFTRMKKMREGGYFESDGSVPMPEFTGPSEIEQLKDKLKVMGYAGITPEQIEKKIEYWRRKVAEFGAIHNETTRILDAPPHARKYAQTNLFCNKQCQRMTQHGQVGTYANTGRPVFHCNICCACHLCIERLAGSERLYRAV</sequence>
<reference evidence="1" key="1">
    <citation type="journal article" date="2015" name="Nature">
        <title>Complex archaea that bridge the gap between prokaryotes and eukaryotes.</title>
        <authorList>
            <person name="Spang A."/>
            <person name="Saw J.H."/>
            <person name="Jorgensen S.L."/>
            <person name="Zaremba-Niedzwiedzka K."/>
            <person name="Martijn J."/>
            <person name="Lind A.E."/>
            <person name="van Eijk R."/>
            <person name="Schleper C."/>
            <person name="Guy L."/>
            <person name="Ettema T.J."/>
        </authorList>
    </citation>
    <scope>NUCLEOTIDE SEQUENCE</scope>
</reference>
<dbReference type="EMBL" id="LAZR01039528">
    <property type="protein sequence ID" value="KKL16784.1"/>
    <property type="molecule type" value="Genomic_DNA"/>
</dbReference>
<name>A0A0F9B4I1_9ZZZZ</name>
<accession>A0A0F9B4I1</accession>
<evidence type="ECO:0000313" key="1">
    <source>
        <dbReference type="EMBL" id="KKL16784.1"/>
    </source>
</evidence>
<dbReference type="AlphaFoldDB" id="A0A0F9B4I1"/>